<dbReference type="Proteomes" id="UP000707071">
    <property type="component" value="Unassembled WGS sequence"/>
</dbReference>
<evidence type="ECO:0000313" key="2">
    <source>
        <dbReference type="EMBL" id="KAG6283874.1"/>
    </source>
</evidence>
<dbReference type="EMBL" id="SRRH01001004">
    <property type="protein sequence ID" value="KAG6283874.1"/>
    <property type="molecule type" value="Genomic_DNA"/>
</dbReference>
<organism evidence="2 3">
    <name type="scientific">Claviceps aff. purpurea</name>
    <dbReference type="NCBI Taxonomy" id="1967640"/>
    <lineage>
        <taxon>Eukaryota</taxon>
        <taxon>Fungi</taxon>
        <taxon>Dikarya</taxon>
        <taxon>Ascomycota</taxon>
        <taxon>Pezizomycotina</taxon>
        <taxon>Sordariomycetes</taxon>
        <taxon>Hypocreomycetidae</taxon>
        <taxon>Hypocreales</taxon>
        <taxon>Clavicipitaceae</taxon>
        <taxon>Claviceps</taxon>
    </lineage>
</organism>
<proteinExistence type="predicted"/>
<name>A0A9P7QBL5_9HYPO</name>
<feature type="region of interest" description="Disordered" evidence="1">
    <location>
        <begin position="66"/>
        <end position="86"/>
    </location>
</feature>
<comment type="caution">
    <text evidence="2">The sequence shown here is derived from an EMBL/GenBank/DDBJ whole genome shotgun (WGS) entry which is preliminary data.</text>
</comment>
<keyword evidence="3" id="KW-1185">Reference proteome</keyword>
<sequence>MLPSPDKSWVPDKVHARSAQVYLAHDAIVRSNESRVVDARYAPIEPIPQSDSQLDARRAGLCATVEDADDESDHPSPVVSNLKQADRSTLDAVAQGVIWAMSMMSEAAPLSKKRKGMPLSELLNEDNSLPRAVPLVREATAKKTARALI</sequence>
<protein>
    <submittedName>
        <fullName evidence="2">Uncharacterized protein</fullName>
    </submittedName>
</protein>
<reference evidence="2 3" key="1">
    <citation type="journal article" date="2020" name="bioRxiv">
        <title>Whole genome comparisons of ergot fungi reveals the divergence and evolution of species within the genus Claviceps are the result of varying mechanisms driving genome evolution and host range expansion.</title>
        <authorList>
            <person name="Wyka S.A."/>
            <person name="Mondo S.J."/>
            <person name="Liu M."/>
            <person name="Dettman J."/>
            <person name="Nalam V."/>
            <person name="Broders K.D."/>
        </authorList>
    </citation>
    <scope>NUCLEOTIDE SEQUENCE [LARGE SCALE GENOMIC DNA]</scope>
    <source>
        <strain evidence="2 3">Clav52</strain>
    </source>
</reference>
<gene>
    <name evidence="2" type="ORF">E4U09_000138</name>
</gene>
<dbReference type="AlphaFoldDB" id="A0A9P7QBL5"/>
<accession>A0A9P7QBL5</accession>
<evidence type="ECO:0000313" key="3">
    <source>
        <dbReference type="Proteomes" id="UP000707071"/>
    </source>
</evidence>
<evidence type="ECO:0000256" key="1">
    <source>
        <dbReference type="SAM" id="MobiDB-lite"/>
    </source>
</evidence>